<dbReference type="Gene3D" id="3.20.20.330">
    <property type="entry name" value="Homocysteine-binding-like domain"/>
    <property type="match status" value="1"/>
</dbReference>
<dbReference type="PANTHER" id="PTHR11103:SF18">
    <property type="entry name" value="SLR1189 PROTEIN"/>
    <property type="match status" value="1"/>
</dbReference>
<feature type="binding site" evidence="3">
    <location>
        <position position="278"/>
    </location>
    <ligand>
        <name>Zn(2+)</name>
        <dbReference type="ChEBI" id="CHEBI:29105"/>
    </ligand>
</feature>
<feature type="domain" description="Hcy-binding" evidence="4">
    <location>
        <begin position="3"/>
        <end position="293"/>
    </location>
</feature>
<evidence type="ECO:0000256" key="2">
    <source>
        <dbReference type="ARBA" id="ARBA00022679"/>
    </source>
</evidence>
<keyword evidence="3" id="KW-0479">Metal-binding</keyword>
<dbReference type="GO" id="GO:0032259">
    <property type="term" value="P:methylation"/>
    <property type="evidence" value="ECO:0007669"/>
    <property type="project" value="UniProtKB-KW"/>
</dbReference>
<reference evidence="6" key="1">
    <citation type="submission" date="2018-07" db="EMBL/GenBank/DDBJ databases">
        <title>Genome sequencing of Paracoccus sp. SC2-6.</title>
        <authorList>
            <person name="Heo J."/>
            <person name="Kim S.-J."/>
            <person name="Kwon S.-W."/>
        </authorList>
    </citation>
    <scope>NUCLEOTIDE SEQUENCE [LARGE SCALE GENOMIC DNA]</scope>
    <source>
        <strain evidence="6">SC2-6</strain>
    </source>
</reference>
<keyword evidence="6" id="KW-1185">Reference proteome</keyword>
<dbReference type="EMBL" id="CP030918">
    <property type="protein sequence ID" value="AXC49923.1"/>
    <property type="molecule type" value="Genomic_DNA"/>
</dbReference>
<keyword evidence="1 3" id="KW-0489">Methyltransferase</keyword>
<dbReference type="AlphaFoldDB" id="A0A344PKL8"/>
<evidence type="ECO:0000259" key="4">
    <source>
        <dbReference type="PROSITE" id="PS50970"/>
    </source>
</evidence>
<evidence type="ECO:0000313" key="6">
    <source>
        <dbReference type="Proteomes" id="UP000252023"/>
    </source>
</evidence>
<proteinExistence type="predicted"/>
<evidence type="ECO:0000256" key="3">
    <source>
        <dbReference type="PROSITE-ProRule" id="PRU00333"/>
    </source>
</evidence>
<dbReference type="KEGG" id="pars:DRW48_09665"/>
<dbReference type="EC" id="2.1.1.5" evidence="5"/>
<dbReference type="NCBIfam" id="NF005718">
    <property type="entry name" value="PRK07534.1"/>
    <property type="match status" value="1"/>
</dbReference>
<keyword evidence="2 3" id="KW-0808">Transferase</keyword>
<evidence type="ECO:0000256" key="1">
    <source>
        <dbReference type="ARBA" id="ARBA00022603"/>
    </source>
</evidence>
<dbReference type="GO" id="GO:0046872">
    <property type="term" value="F:metal ion binding"/>
    <property type="evidence" value="ECO:0007669"/>
    <property type="project" value="UniProtKB-KW"/>
</dbReference>
<accession>A0A344PKL8</accession>
<dbReference type="Pfam" id="PF02574">
    <property type="entry name" value="S-methyl_trans"/>
    <property type="match status" value="1"/>
</dbReference>
<organism evidence="5 6">
    <name type="scientific">Paracoccus suum</name>
    <dbReference type="NCBI Taxonomy" id="2259340"/>
    <lineage>
        <taxon>Bacteria</taxon>
        <taxon>Pseudomonadati</taxon>
        <taxon>Pseudomonadota</taxon>
        <taxon>Alphaproteobacteria</taxon>
        <taxon>Rhodobacterales</taxon>
        <taxon>Paracoccaceae</taxon>
        <taxon>Paracoccus</taxon>
    </lineage>
</organism>
<feature type="binding site" evidence="3">
    <location>
        <position position="279"/>
    </location>
    <ligand>
        <name>Zn(2+)</name>
        <dbReference type="ChEBI" id="CHEBI:29105"/>
    </ligand>
</feature>
<dbReference type="GO" id="GO:0047150">
    <property type="term" value="F:betaine-homocysteine S-methyltransferase activity"/>
    <property type="evidence" value="ECO:0007669"/>
    <property type="project" value="UniProtKB-EC"/>
</dbReference>
<feature type="binding site" evidence="3">
    <location>
        <position position="212"/>
    </location>
    <ligand>
        <name>Zn(2+)</name>
        <dbReference type="ChEBI" id="CHEBI:29105"/>
    </ligand>
</feature>
<dbReference type="PANTHER" id="PTHR11103">
    <property type="entry name" value="SLR1189 PROTEIN"/>
    <property type="match status" value="1"/>
</dbReference>
<gene>
    <name evidence="5" type="primary">bmt</name>
    <name evidence="5" type="ORF">DRW48_09665</name>
</gene>
<dbReference type="PROSITE" id="PS50970">
    <property type="entry name" value="HCY"/>
    <property type="match status" value="1"/>
</dbReference>
<protein>
    <submittedName>
        <fullName evidence="5">Betaine--homocysteine S-methyltransferase</fullName>
        <ecNumber evidence="5">2.1.1.5</ecNumber>
    </submittedName>
</protein>
<dbReference type="RefSeq" id="WP_114076242.1">
    <property type="nucleotide sequence ID" value="NZ_CP030918.1"/>
</dbReference>
<dbReference type="Proteomes" id="UP000252023">
    <property type="component" value="Chromosome"/>
</dbReference>
<name>A0A344PKL8_9RHOB</name>
<evidence type="ECO:0000313" key="5">
    <source>
        <dbReference type="EMBL" id="AXC49923.1"/>
    </source>
</evidence>
<dbReference type="InterPro" id="IPR036589">
    <property type="entry name" value="HCY_dom_sf"/>
</dbReference>
<dbReference type="InterPro" id="IPR003726">
    <property type="entry name" value="HCY_dom"/>
</dbReference>
<dbReference type="SUPFAM" id="SSF82282">
    <property type="entry name" value="Homocysteine S-methyltransferase"/>
    <property type="match status" value="1"/>
</dbReference>
<dbReference type="OrthoDB" id="9803687at2"/>
<comment type="cofactor">
    <cofactor evidence="3">
        <name>Zn(2+)</name>
        <dbReference type="ChEBI" id="CHEBI:29105"/>
    </cofactor>
</comment>
<sequence length="320" mass="33613">MTASLPEMLADRPWLLADGATATNLYNMGLRRDTAPEVWNETHPDRVLALHRAAIESGADIILTNSFGGTAARLRLVGAEHRVWAVNHAAAFLARQAADAAGRPVLVAGCIGPTGEIMVPMGTLTQQQATAMFQSQAEALKAGGADLLWIETISSLEEFRAAAEAARLVGMDWCGTMSFDTAGRTMMGATPAQLAALVDRLPYPPVAFGANCGTGMTELLRSIAAFSAAGSERTLIAKANAGVPHLDHGELHYDGTPEQMAEYAVLARDLGARIIGGCCGTEPRHIAAMRRALDARGPGPRPSPEAVAAAMAEFEADADE</sequence>
<keyword evidence="3" id="KW-0862">Zinc</keyword>